<evidence type="ECO:0008006" key="2">
    <source>
        <dbReference type="Google" id="ProtNLM"/>
    </source>
</evidence>
<sequence>YISSGRLVRGDLKPASLVGWMVFENTIPPSGDLVSRDALLLYMLKLLKFAGLVSSTCELLETTPTYSSLEERTRRLMTLNFLSAIVTEEENAPLLKDVSEYTARLWDGSKAGSTPLPSYTFVVRAHKPRP</sequence>
<protein>
    <recommendedName>
        <fullName evidence="2">Juvenile hormone acid methyltransferase</fullName>
    </recommendedName>
</protein>
<evidence type="ECO:0000313" key="1">
    <source>
        <dbReference type="EMBL" id="JAB78478.1"/>
    </source>
</evidence>
<name>V5HVS2_IXORI</name>
<dbReference type="EMBL" id="GANP01005990">
    <property type="protein sequence ID" value="JAB78478.1"/>
    <property type="molecule type" value="mRNA"/>
</dbReference>
<accession>V5HVS2</accession>
<dbReference type="AlphaFoldDB" id="V5HVS2"/>
<organism evidence="1">
    <name type="scientific">Ixodes ricinus</name>
    <name type="common">Common tick</name>
    <name type="synonym">Acarus ricinus</name>
    <dbReference type="NCBI Taxonomy" id="34613"/>
    <lineage>
        <taxon>Eukaryota</taxon>
        <taxon>Metazoa</taxon>
        <taxon>Ecdysozoa</taxon>
        <taxon>Arthropoda</taxon>
        <taxon>Chelicerata</taxon>
        <taxon>Arachnida</taxon>
        <taxon>Acari</taxon>
        <taxon>Parasitiformes</taxon>
        <taxon>Ixodida</taxon>
        <taxon>Ixodoidea</taxon>
        <taxon>Ixodidae</taxon>
        <taxon>Ixodinae</taxon>
        <taxon>Ixodes</taxon>
    </lineage>
</organism>
<proteinExistence type="evidence at transcript level"/>
<reference evidence="1" key="1">
    <citation type="journal article" date="2015" name="Sci. Rep.">
        <title>Tissue- and time-dependent transcription in Ixodes ricinus salivary glands and midguts when blood feeding on the vertebrate host.</title>
        <authorList>
            <person name="Kotsyfakis M."/>
            <person name="Schwarz A."/>
            <person name="Erhart J."/>
            <person name="Ribeiro J.M."/>
        </authorList>
    </citation>
    <scope>NUCLEOTIDE SEQUENCE</scope>
    <source>
        <tissue evidence="1">Salivary gland and midgut</tissue>
    </source>
</reference>
<feature type="non-terminal residue" evidence="1">
    <location>
        <position position="1"/>
    </location>
</feature>